<proteinExistence type="predicted"/>
<dbReference type="AlphaFoldDB" id="A0A3N4J075"/>
<dbReference type="Proteomes" id="UP000276215">
    <property type="component" value="Unassembled WGS sequence"/>
</dbReference>
<name>A0A3N4J075_9PEZI</name>
<dbReference type="EMBL" id="ML120490">
    <property type="protein sequence ID" value="RPA91659.1"/>
    <property type="molecule type" value="Genomic_DNA"/>
</dbReference>
<gene>
    <name evidence="1" type="ORF">L873DRAFT_1712992</name>
</gene>
<dbReference type="Gene3D" id="3.10.10.10">
    <property type="entry name" value="HIV Type 1 Reverse Transcriptase, subunit A, domain 1"/>
    <property type="match status" value="1"/>
</dbReference>
<evidence type="ECO:0000313" key="1">
    <source>
        <dbReference type="EMBL" id="RPA91659.1"/>
    </source>
</evidence>
<accession>A0A3N4J075</accession>
<sequence length="102" mass="11734">MPVTDLIQHYILTWSSSILVYVKEGLFTIKEDHWMEDKIPEMLEAGIIEYVVSPWSHQTKYVNKKDGGMRMVHVLDPINATAANHSYPMLCLELMINNLSQA</sequence>
<reference evidence="1 2" key="1">
    <citation type="journal article" date="2018" name="Nat. Ecol. Evol.">
        <title>Pezizomycetes genomes reveal the molecular basis of ectomycorrhizal truffle lifestyle.</title>
        <authorList>
            <person name="Murat C."/>
            <person name="Payen T."/>
            <person name="Noel B."/>
            <person name="Kuo A."/>
            <person name="Morin E."/>
            <person name="Chen J."/>
            <person name="Kohler A."/>
            <person name="Krizsan K."/>
            <person name="Balestrini R."/>
            <person name="Da Silva C."/>
            <person name="Montanini B."/>
            <person name="Hainaut M."/>
            <person name="Levati E."/>
            <person name="Barry K.W."/>
            <person name="Belfiori B."/>
            <person name="Cichocki N."/>
            <person name="Clum A."/>
            <person name="Dockter R.B."/>
            <person name="Fauchery L."/>
            <person name="Guy J."/>
            <person name="Iotti M."/>
            <person name="Le Tacon F."/>
            <person name="Lindquist E.A."/>
            <person name="Lipzen A."/>
            <person name="Malagnac F."/>
            <person name="Mello A."/>
            <person name="Molinier V."/>
            <person name="Miyauchi S."/>
            <person name="Poulain J."/>
            <person name="Riccioni C."/>
            <person name="Rubini A."/>
            <person name="Sitrit Y."/>
            <person name="Splivallo R."/>
            <person name="Traeger S."/>
            <person name="Wang M."/>
            <person name="Zifcakova L."/>
            <person name="Wipf D."/>
            <person name="Zambonelli A."/>
            <person name="Paolocci F."/>
            <person name="Nowrousian M."/>
            <person name="Ottonello S."/>
            <person name="Baldrian P."/>
            <person name="Spatafora J.W."/>
            <person name="Henrissat B."/>
            <person name="Nagy L.G."/>
            <person name="Aury J.M."/>
            <person name="Wincker P."/>
            <person name="Grigoriev I.V."/>
            <person name="Bonfante P."/>
            <person name="Martin F.M."/>
        </authorList>
    </citation>
    <scope>NUCLEOTIDE SEQUENCE [LARGE SCALE GENOMIC DNA]</scope>
    <source>
        <strain evidence="1 2">120613-1</strain>
    </source>
</reference>
<organism evidence="1 2">
    <name type="scientific">Choiromyces venosus 120613-1</name>
    <dbReference type="NCBI Taxonomy" id="1336337"/>
    <lineage>
        <taxon>Eukaryota</taxon>
        <taxon>Fungi</taxon>
        <taxon>Dikarya</taxon>
        <taxon>Ascomycota</taxon>
        <taxon>Pezizomycotina</taxon>
        <taxon>Pezizomycetes</taxon>
        <taxon>Pezizales</taxon>
        <taxon>Tuberaceae</taxon>
        <taxon>Choiromyces</taxon>
    </lineage>
</organism>
<evidence type="ECO:0000313" key="2">
    <source>
        <dbReference type="Proteomes" id="UP000276215"/>
    </source>
</evidence>
<dbReference type="InterPro" id="IPR043502">
    <property type="entry name" value="DNA/RNA_pol_sf"/>
</dbReference>
<dbReference type="SUPFAM" id="SSF56672">
    <property type="entry name" value="DNA/RNA polymerases"/>
    <property type="match status" value="1"/>
</dbReference>
<protein>
    <submittedName>
        <fullName evidence="1">Uncharacterized protein</fullName>
    </submittedName>
</protein>
<keyword evidence="2" id="KW-1185">Reference proteome</keyword>
<dbReference type="OrthoDB" id="5599163at2759"/>